<dbReference type="InParanoid" id="G2Y598"/>
<dbReference type="AlphaFoldDB" id="G2Y598"/>
<dbReference type="Proteomes" id="UP000008177">
    <property type="component" value="Unplaced contigs"/>
</dbReference>
<accession>G2Y598</accession>
<evidence type="ECO:0000313" key="1">
    <source>
        <dbReference type="EMBL" id="CCD47838.1"/>
    </source>
</evidence>
<gene>
    <name evidence="1" type="ORF">BofuT4_uP113420.1</name>
</gene>
<reference evidence="2" key="1">
    <citation type="journal article" date="2011" name="PLoS Genet.">
        <title>Genomic analysis of the necrotrophic fungal pathogens Sclerotinia sclerotiorum and Botrytis cinerea.</title>
        <authorList>
            <person name="Amselem J."/>
            <person name="Cuomo C.A."/>
            <person name="van Kan J.A."/>
            <person name="Viaud M."/>
            <person name="Benito E.P."/>
            <person name="Couloux A."/>
            <person name="Coutinho P.M."/>
            <person name="de Vries R.P."/>
            <person name="Dyer P.S."/>
            <person name="Fillinger S."/>
            <person name="Fournier E."/>
            <person name="Gout L."/>
            <person name="Hahn M."/>
            <person name="Kohn L."/>
            <person name="Lapalu N."/>
            <person name="Plummer K.M."/>
            <person name="Pradier J.M."/>
            <person name="Quevillon E."/>
            <person name="Sharon A."/>
            <person name="Simon A."/>
            <person name="ten Have A."/>
            <person name="Tudzynski B."/>
            <person name="Tudzynski P."/>
            <person name="Wincker P."/>
            <person name="Andrew M."/>
            <person name="Anthouard V."/>
            <person name="Beever R.E."/>
            <person name="Beffa R."/>
            <person name="Benoit I."/>
            <person name="Bouzid O."/>
            <person name="Brault B."/>
            <person name="Chen Z."/>
            <person name="Choquer M."/>
            <person name="Collemare J."/>
            <person name="Cotton P."/>
            <person name="Danchin E.G."/>
            <person name="Da Silva C."/>
            <person name="Gautier A."/>
            <person name="Giraud C."/>
            <person name="Giraud T."/>
            <person name="Gonzalez C."/>
            <person name="Grossetete S."/>
            <person name="Guldener U."/>
            <person name="Henrissat B."/>
            <person name="Howlett B.J."/>
            <person name="Kodira C."/>
            <person name="Kretschmer M."/>
            <person name="Lappartient A."/>
            <person name="Leroch M."/>
            <person name="Levis C."/>
            <person name="Mauceli E."/>
            <person name="Neuveglise C."/>
            <person name="Oeser B."/>
            <person name="Pearson M."/>
            <person name="Poulain J."/>
            <person name="Poussereau N."/>
            <person name="Quesneville H."/>
            <person name="Rascle C."/>
            <person name="Schumacher J."/>
            <person name="Segurens B."/>
            <person name="Sexton A."/>
            <person name="Silva E."/>
            <person name="Sirven C."/>
            <person name="Soanes D.M."/>
            <person name="Talbot N.J."/>
            <person name="Templeton M."/>
            <person name="Yandava C."/>
            <person name="Yarden O."/>
            <person name="Zeng Q."/>
            <person name="Rollins J.A."/>
            <person name="Lebrun M.H."/>
            <person name="Dickman M."/>
        </authorList>
    </citation>
    <scope>NUCLEOTIDE SEQUENCE [LARGE SCALE GENOMIC DNA]</scope>
    <source>
        <strain evidence="2">T4</strain>
    </source>
</reference>
<name>G2Y598_BOTF4</name>
<dbReference type="HOGENOM" id="CLU_3068389_0_0_1"/>
<protein>
    <submittedName>
        <fullName evidence="1">Uncharacterized protein</fullName>
    </submittedName>
</protein>
<evidence type="ECO:0000313" key="2">
    <source>
        <dbReference type="Proteomes" id="UP000008177"/>
    </source>
</evidence>
<sequence>MLEVSLNISAVIKSRNCLYSLSRNGDNSASSSHGLQTGKCGDVCSDLIWYKAA</sequence>
<organism evidence="1 2">
    <name type="scientific">Botryotinia fuckeliana (strain T4)</name>
    <name type="common">Noble rot fungus</name>
    <name type="synonym">Botrytis cinerea</name>
    <dbReference type="NCBI Taxonomy" id="999810"/>
    <lineage>
        <taxon>Eukaryota</taxon>
        <taxon>Fungi</taxon>
        <taxon>Dikarya</taxon>
        <taxon>Ascomycota</taxon>
        <taxon>Pezizomycotina</taxon>
        <taxon>Leotiomycetes</taxon>
        <taxon>Helotiales</taxon>
        <taxon>Sclerotiniaceae</taxon>
        <taxon>Botrytis</taxon>
    </lineage>
</organism>
<proteinExistence type="predicted"/>
<dbReference type="EMBL" id="FQ790288">
    <property type="protein sequence ID" value="CCD47838.1"/>
    <property type="molecule type" value="Genomic_DNA"/>
</dbReference>